<evidence type="ECO:0000259" key="1">
    <source>
        <dbReference type="PROSITE" id="PS51886"/>
    </source>
</evidence>
<reference evidence="2" key="1">
    <citation type="submission" date="2021-01" db="EMBL/GenBank/DDBJ databases">
        <authorList>
            <consortium name="Genoscope - CEA"/>
            <person name="William W."/>
        </authorList>
    </citation>
    <scope>NUCLEOTIDE SEQUENCE</scope>
</reference>
<proteinExistence type="predicted"/>
<accession>A0A8S1RR06</accession>
<dbReference type="Proteomes" id="UP000692954">
    <property type="component" value="Unassembled WGS sequence"/>
</dbReference>
<dbReference type="PROSITE" id="PS51886">
    <property type="entry name" value="TLDC"/>
    <property type="match status" value="1"/>
</dbReference>
<gene>
    <name evidence="2" type="ORF">PSON_ATCC_30995.1.T2440004</name>
</gene>
<evidence type="ECO:0000313" key="3">
    <source>
        <dbReference type="Proteomes" id="UP000692954"/>
    </source>
</evidence>
<protein>
    <recommendedName>
        <fullName evidence="1">TLDc domain-containing protein</fullName>
    </recommendedName>
</protein>
<feature type="domain" description="TLDc" evidence="1">
    <location>
        <begin position="43"/>
        <end position="168"/>
    </location>
</feature>
<comment type="caution">
    <text evidence="2">The sequence shown here is derived from an EMBL/GenBank/DDBJ whole genome shotgun (WGS) entry which is preliminary data.</text>
</comment>
<dbReference type="Pfam" id="PF07534">
    <property type="entry name" value="TLD"/>
    <property type="match status" value="1"/>
</dbReference>
<evidence type="ECO:0000313" key="2">
    <source>
        <dbReference type="EMBL" id="CAD8129773.1"/>
    </source>
</evidence>
<dbReference type="AlphaFoldDB" id="A0A8S1RR06"/>
<organism evidence="2 3">
    <name type="scientific">Paramecium sonneborni</name>
    <dbReference type="NCBI Taxonomy" id="65129"/>
    <lineage>
        <taxon>Eukaryota</taxon>
        <taxon>Sar</taxon>
        <taxon>Alveolata</taxon>
        <taxon>Ciliophora</taxon>
        <taxon>Intramacronucleata</taxon>
        <taxon>Oligohymenophorea</taxon>
        <taxon>Peniculida</taxon>
        <taxon>Parameciidae</taxon>
        <taxon>Paramecium</taxon>
    </lineage>
</organism>
<dbReference type="EMBL" id="CAJJDN010000244">
    <property type="protein sequence ID" value="CAD8129773.1"/>
    <property type="molecule type" value="Genomic_DNA"/>
</dbReference>
<dbReference type="PANTHER" id="PTHR23354:SF122">
    <property type="entry name" value="GTPASE-ACTIVATING PROTEIN SKYWALKER"/>
    <property type="match status" value="1"/>
</dbReference>
<dbReference type="PANTHER" id="PTHR23354">
    <property type="entry name" value="NUCLEOLAR PROTEIN 7/ESTROGEN RECEPTOR COACTIVATOR-RELATED"/>
    <property type="match status" value="1"/>
</dbReference>
<dbReference type="InterPro" id="IPR006571">
    <property type="entry name" value="TLDc_dom"/>
</dbReference>
<sequence>MKSSIFNVKNQKIAKSVTLLQQSFAQQINLKYCGQICTIYDGKLISYSQLQKIINFIQSKSNKKVKNFTQIYLGSRDGLSAYAYWNKVNNKSDLIIIFKSKSGNIFGGFSPCKWQYYQGYVQDNTLSSFLFSQTHDQIYPLKEANKAQAIYSNQSYGAYFWRWQRYMY</sequence>
<name>A0A8S1RR06_9CILI</name>
<keyword evidence="3" id="KW-1185">Reference proteome</keyword>